<name>A0A0C1R533_9CYAN</name>
<organism evidence="4">
    <name type="scientific">Tolypothrix bouteillei VB521301</name>
    <dbReference type="NCBI Taxonomy" id="1479485"/>
    <lineage>
        <taxon>Bacteria</taxon>
        <taxon>Bacillati</taxon>
        <taxon>Cyanobacteriota</taxon>
        <taxon>Cyanophyceae</taxon>
        <taxon>Nostocales</taxon>
        <taxon>Tolypothrichaceae</taxon>
        <taxon>Tolypothrix</taxon>
    </lineage>
</organism>
<gene>
    <name evidence="4" type="ORF">DA73_0240915</name>
    <name evidence="3" type="ORF">DA73_0400029050</name>
</gene>
<keyword evidence="2" id="KW-0732">Signal</keyword>
<dbReference type="STRING" id="1479485.DA73_0240915"/>
<dbReference type="AlphaFoldDB" id="A0A0C1R533"/>
<dbReference type="EMBL" id="JHEG02000059">
    <property type="protein sequence ID" value="KIE07450.1"/>
    <property type="molecule type" value="Genomic_DNA"/>
</dbReference>
<evidence type="ECO:0000256" key="2">
    <source>
        <dbReference type="SAM" id="SignalP"/>
    </source>
</evidence>
<protein>
    <recommendedName>
        <fullName evidence="6">Circadian oscillating protein COP23</fullName>
    </recommendedName>
</protein>
<feature type="region of interest" description="Disordered" evidence="1">
    <location>
        <begin position="37"/>
        <end position="64"/>
    </location>
</feature>
<keyword evidence="5" id="KW-1185">Reference proteome</keyword>
<evidence type="ECO:0000313" key="5">
    <source>
        <dbReference type="Proteomes" id="UP000029738"/>
    </source>
</evidence>
<evidence type="ECO:0008006" key="6">
    <source>
        <dbReference type="Google" id="ProtNLM"/>
    </source>
</evidence>
<proteinExistence type="predicted"/>
<reference evidence="4" key="1">
    <citation type="journal article" date="2015" name="Genome Announc.">
        <title>Draft Genome Sequence of Tolypothrix boutellei Strain VB521301.</title>
        <authorList>
            <person name="Chandrababunaidu M.M."/>
            <person name="Singh D."/>
            <person name="Sen D."/>
            <person name="Bhan S."/>
            <person name="Das S."/>
            <person name="Gupta A."/>
            <person name="Adhikary S.P."/>
            <person name="Tripathy S."/>
        </authorList>
    </citation>
    <scope>NUCLEOTIDE SEQUENCE</scope>
    <source>
        <strain evidence="4">VB521301</strain>
    </source>
</reference>
<feature type="signal peptide" evidence="2">
    <location>
        <begin position="1"/>
        <end position="27"/>
    </location>
</feature>
<evidence type="ECO:0000256" key="1">
    <source>
        <dbReference type="SAM" id="MobiDB-lite"/>
    </source>
</evidence>
<feature type="compositionally biased region" description="Polar residues" evidence="1">
    <location>
        <begin position="238"/>
        <end position="256"/>
    </location>
</feature>
<dbReference type="InterPro" id="IPR025478">
    <property type="entry name" value="COP23"/>
</dbReference>
<sequence>MLSQSLKILFFSGLGLSLLLNPSTAFAQSRSGDVVVPVEPGNGSVTPSTGTGSSTTSTSTTSDRGVRFSCRYHNGNYTVMYNPEAFPGEYFPWATPKTLGGGWNAEQRCNEIARRLESYRPDGLVELKSAVENGENTVCVTTDARPSCRIVLTVPRGQDPDVVRNGIFQNLLTADNGNQTTAVNTFTGRGGDLSNIGQIFGVKKPTASSSKAPINLKPFLSPADGGTGTKLSNGVKLPNSQSKPQNGTRLNPNKLR</sequence>
<dbReference type="Proteomes" id="UP000029738">
    <property type="component" value="Unassembled WGS sequence"/>
</dbReference>
<dbReference type="Pfam" id="PF14218">
    <property type="entry name" value="COP23"/>
    <property type="match status" value="1"/>
</dbReference>
<dbReference type="EMBL" id="JHEG04000001">
    <property type="protein sequence ID" value="KAF3889076.1"/>
    <property type="molecule type" value="Genomic_DNA"/>
</dbReference>
<reference evidence="3" key="2">
    <citation type="submission" date="2019-11" db="EMBL/GenBank/DDBJ databases">
        <title>Improved Assembly of Tolypothrix boutellei genome.</title>
        <authorList>
            <person name="Sarangi A.N."/>
            <person name="Mukherjee M."/>
            <person name="Ghosh S."/>
            <person name="Singh D."/>
            <person name="Das A."/>
            <person name="Kant S."/>
            <person name="Prusty A."/>
            <person name="Tripathy S."/>
        </authorList>
    </citation>
    <scope>NUCLEOTIDE SEQUENCE</scope>
    <source>
        <strain evidence="3">VB521301</strain>
    </source>
</reference>
<feature type="compositionally biased region" description="Low complexity" evidence="1">
    <location>
        <begin position="43"/>
        <end position="62"/>
    </location>
</feature>
<comment type="caution">
    <text evidence="4">The sequence shown here is derived from an EMBL/GenBank/DDBJ whole genome shotgun (WGS) entry which is preliminary data.</text>
</comment>
<accession>A0A0C1R533</accession>
<dbReference type="RefSeq" id="WP_038076057.1">
    <property type="nucleotide sequence ID" value="NZ_JHEG04000001.1"/>
</dbReference>
<evidence type="ECO:0000313" key="4">
    <source>
        <dbReference type="EMBL" id="KIE07450.1"/>
    </source>
</evidence>
<feature type="region of interest" description="Disordered" evidence="1">
    <location>
        <begin position="206"/>
        <end position="256"/>
    </location>
</feature>
<evidence type="ECO:0000313" key="3">
    <source>
        <dbReference type="EMBL" id="KAF3889076.1"/>
    </source>
</evidence>
<feature type="chain" id="PRO_5036532850" description="Circadian oscillating protein COP23" evidence="2">
    <location>
        <begin position="28"/>
        <end position="256"/>
    </location>
</feature>
<dbReference type="OrthoDB" id="515781at2"/>